<evidence type="ECO:0000313" key="1">
    <source>
        <dbReference type="EMBL" id="GJT50922.1"/>
    </source>
</evidence>
<reference evidence="1" key="2">
    <citation type="submission" date="2022-01" db="EMBL/GenBank/DDBJ databases">
        <authorList>
            <person name="Yamashiro T."/>
            <person name="Shiraishi A."/>
            <person name="Satake H."/>
            <person name="Nakayama K."/>
        </authorList>
    </citation>
    <scope>NUCLEOTIDE SEQUENCE</scope>
</reference>
<evidence type="ECO:0000313" key="2">
    <source>
        <dbReference type="Proteomes" id="UP001151760"/>
    </source>
</evidence>
<accession>A0ABQ5EK71</accession>
<protein>
    <submittedName>
        <fullName evidence="1">Uncharacterized protein</fullName>
    </submittedName>
</protein>
<keyword evidence="2" id="KW-1185">Reference proteome</keyword>
<name>A0ABQ5EK71_9ASTR</name>
<sequence length="72" mass="7552">MALNSLTEDSVLVVTRMKDTTNKLNTKSSRGGDPCAQMVKSHLWVVRCIIGIVAEGAVAASRAATYGSLGSL</sequence>
<dbReference type="Proteomes" id="UP001151760">
    <property type="component" value="Unassembled WGS sequence"/>
</dbReference>
<organism evidence="1 2">
    <name type="scientific">Tanacetum coccineum</name>
    <dbReference type="NCBI Taxonomy" id="301880"/>
    <lineage>
        <taxon>Eukaryota</taxon>
        <taxon>Viridiplantae</taxon>
        <taxon>Streptophyta</taxon>
        <taxon>Embryophyta</taxon>
        <taxon>Tracheophyta</taxon>
        <taxon>Spermatophyta</taxon>
        <taxon>Magnoliopsida</taxon>
        <taxon>eudicotyledons</taxon>
        <taxon>Gunneridae</taxon>
        <taxon>Pentapetalae</taxon>
        <taxon>asterids</taxon>
        <taxon>campanulids</taxon>
        <taxon>Asterales</taxon>
        <taxon>Asteraceae</taxon>
        <taxon>Asteroideae</taxon>
        <taxon>Anthemideae</taxon>
        <taxon>Anthemidinae</taxon>
        <taxon>Tanacetum</taxon>
    </lineage>
</organism>
<reference evidence="1" key="1">
    <citation type="journal article" date="2022" name="Int. J. Mol. Sci.">
        <title>Draft Genome of Tanacetum Coccineum: Genomic Comparison of Closely Related Tanacetum-Family Plants.</title>
        <authorList>
            <person name="Yamashiro T."/>
            <person name="Shiraishi A."/>
            <person name="Nakayama K."/>
            <person name="Satake H."/>
        </authorList>
    </citation>
    <scope>NUCLEOTIDE SEQUENCE</scope>
</reference>
<gene>
    <name evidence="1" type="ORF">Tco_0977079</name>
</gene>
<proteinExistence type="predicted"/>
<comment type="caution">
    <text evidence="1">The sequence shown here is derived from an EMBL/GenBank/DDBJ whole genome shotgun (WGS) entry which is preliminary data.</text>
</comment>
<dbReference type="EMBL" id="BQNB010016362">
    <property type="protein sequence ID" value="GJT50922.1"/>
    <property type="molecule type" value="Genomic_DNA"/>
</dbReference>